<dbReference type="GO" id="GO:0000976">
    <property type="term" value="F:transcription cis-regulatory region binding"/>
    <property type="evidence" value="ECO:0007669"/>
    <property type="project" value="TreeGrafter"/>
</dbReference>
<evidence type="ECO:0000256" key="2">
    <source>
        <dbReference type="ARBA" id="ARBA00023012"/>
    </source>
</evidence>
<keyword evidence="4" id="KW-0238">DNA-binding</keyword>
<dbReference type="Gene3D" id="3.40.50.2300">
    <property type="match status" value="1"/>
</dbReference>
<gene>
    <name evidence="8" type="ORF">AXF13_05170</name>
</gene>
<feature type="modified residue" description="4-aspartylphosphate" evidence="6">
    <location>
        <position position="57"/>
    </location>
</feature>
<protein>
    <submittedName>
        <fullName evidence="8">Response regulator</fullName>
    </submittedName>
</protein>
<dbReference type="PROSITE" id="PS50110">
    <property type="entry name" value="RESPONSE_REGULATORY"/>
    <property type="match status" value="1"/>
</dbReference>
<evidence type="ECO:0000256" key="4">
    <source>
        <dbReference type="ARBA" id="ARBA00023125"/>
    </source>
</evidence>
<evidence type="ECO:0000256" key="5">
    <source>
        <dbReference type="ARBA" id="ARBA00023163"/>
    </source>
</evidence>
<dbReference type="STRING" id="44742.AXF13_05170"/>
<dbReference type="KEGG" id="dfi:AXF13_05170"/>
<dbReference type="GO" id="GO:0000156">
    <property type="term" value="F:phosphorelay response regulator activity"/>
    <property type="evidence" value="ECO:0007669"/>
    <property type="project" value="TreeGrafter"/>
</dbReference>
<dbReference type="GO" id="GO:0005829">
    <property type="term" value="C:cytosol"/>
    <property type="evidence" value="ECO:0007669"/>
    <property type="project" value="TreeGrafter"/>
</dbReference>
<evidence type="ECO:0000256" key="1">
    <source>
        <dbReference type="ARBA" id="ARBA00022553"/>
    </source>
</evidence>
<dbReference type="AlphaFoldDB" id="A0A120KMZ9"/>
<dbReference type="Pfam" id="PF00072">
    <property type="entry name" value="Response_reg"/>
    <property type="match status" value="1"/>
</dbReference>
<dbReference type="PANTHER" id="PTHR48111">
    <property type="entry name" value="REGULATOR OF RPOS"/>
    <property type="match status" value="1"/>
</dbReference>
<dbReference type="GO" id="GO:0006355">
    <property type="term" value="P:regulation of DNA-templated transcription"/>
    <property type="evidence" value="ECO:0007669"/>
    <property type="project" value="TreeGrafter"/>
</dbReference>
<dbReference type="RefSeq" id="WP_062251914.1">
    <property type="nucleotide sequence ID" value="NZ_CP014229.1"/>
</dbReference>
<dbReference type="EMBL" id="CP014229">
    <property type="protein sequence ID" value="AMD89554.1"/>
    <property type="molecule type" value="Genomic_DNA"/>
</dbReference>
<dbReference type="PANTHER" id="PTHR48111:SF1">
    <property type="entry name" value="TWO-COMPONENT RESPONSE REGULATOR ORR33"/>
    <property type="match status" value="1"/>
</dbReference>
<dbReference type="InterPro" id="IPR011006">
    <property type="entry name" value="CheY-like_superfamily"/>
</dbReference>
<dbReference type="SMART" id="SM00448">
    <property type="entry name" value="REC"/>
    <property type="match status" value="1"/>
</dbReference>
<sequence length="126" mass="13816">MRVLFVDDEVEFLQLMEKRLSRRGMEVSTAPDGQSALDMLDAVLAEGGEMFKVVVMDVRMPGMDGLETLRHMKAKAPELPVILLTGHACMGVAVQGMDLGAYDYMLKPVSISELIIKMEEAARSAA</sequence>
<dbReference type="SUPFAM" id="SSF52172">
    <property type="entry name" value="CheY-like"/>
    <property type="match status" value="1"/>
</dbReference>
<keyword evidence="1 6" id="KW-0597">Phosphoprotein</keyword>
<evidence type="ECO:0000259" key="7">
    <source>
        <dbReference type="PROSITE" id="PS50110"/>
    </source>
</evidence>
<evidence type="ECO:0000313" key="8">
    <source>
        <dbReference type="EMBL" id="AMD89554.1"/>
    </source>
</evidence>
<keyword evidence="5" id="KW-0804">Transcription</keyword>
<evidence type="ECO:0000256" key="6">
    <source>
        <dbReference type="PROSITE-ProRule" id="PRU00169"/>
    </source>
</evidence>
<accession>A0A120KMZ9</accession>
<keyword evidence="2" id="KW-0902">Two-component regulatory system</keyword>
<proteinExistence type="predicted"/>
<organism evidence="8 9">
    <name type="scientific">Desulfovibrio fairfieldensis</name>
    <dbReference type="NCBI Taxonomy" id="44742"/>
    <lineage>
        <taxon>Bacteria</taxon>
        <taxon>Pseudomonadati</taxon>
        <taxon>Thermodesulfobacteriota</taxon>
        <taxon>Desulfovibrionia</taxon>
        <taxon>Desulfovibrionales</taxon>
        <taxon>Desulfovibrionaceae</taxon>
        <taxon>Desulfovibrio</taxon>
    </lineage>
</organism>
<keyword evidence="9" id="KW-1185">Reference proteome</keyword>
<keyword evidence="3" id="KW-0805">Transcription regulation</keyword>
<evidence type="ECO:0000256" key="3">
    <source>
        <dbReference type="ARBA" id="ARBA00023015"/>
    </source>
</evidence>
<dbReference type="Proteomes" id="UP000069241">
    <property type="component" value="Chromosome"/>
</dbReference>
<evidence type="ECO:0000313" key="9">
    <source>
        <dbReference type="Proteomes" id="UP000069241"/>
    </source>
</evidence>
<dbReference type="InterPro" id="IPR001789">
    <property type="entry name" value="Sig_transdc_resp-reg_receiver"/>
</dbReference>
<dbReference type="GO" id="GO:0032993">
    <property type="term" value="C:protein-DNA complex"/>
    <property type="evidence" value="ECO:0007669"/>
    <property type="project" value="TreeGrafter"/>
</dbReference>
<dbReference type="InterPro" id="IPR039420">
    <property type="entry name" value="WalR-like"/>
</dbReference>
<feature type="domain" description="Response regulatory" evidence="7">
    <location>
        <begin position="2"/>
        <end position="122"/>
    </location>
</feature>
<reference evidence="9" key="1">
    <citation type="submission" date="2016-02" db="EMBL/GenBank/DDBJ databases">
        <authorList>
            <person name="Holder M.E."/>
            <person name="Ajami N.J."/>
            <person name="Petrosino J.F."/>
        </authorList>
    </citation>
    <scope>NUCLEOTIDE SEQUENCE [LARGE SCALE GENOMIC DNA]</scope>
    <source>
        <strain evidence="9">CCUG 45958</strain>
    </source>
</reference>
<name>A0A120KMZ9_9BACT</name>